<dbReference type="PANTHER" id="PTHR12752">
    <property type="entry name" value="PHOSPHOINOSITOL 3-PHOSPHATE-BINDING PROTEIN"/>
    <property type="match status" value="1"/>
</dbReference>
<dbReference type="Proteomes" id="UP001181693">
    <property type="component" value="Unassembled WGS sequence"/>
</dbReference>
<evidence type="ECO:0000313" key="5">
    <source>
        <dbReference type="Proteomes" id="UP001181693"/>
    </source>
</evidence>
<dbReference type="InterPro" id="IPR036020">
    <property type="entry name" value="WW_dom_sf"/>
</dbReference>
<dbReference type="CDD" id="cd00201">
    <property type="entry name" value="WW"/>
    <property type="match status" value="1"/>
</dbReference>
<dbReference type="SUPFAM" id="SSF51045">
    <property type="entry name" value="WW domain"/>
    <property type="match status" value="2"/>
</dbReference>
<sequence>MAADGSPDWVSSLPWAWGYGITAEGRIFFINEEAKSTTWLHPVTGETILTGHRRTPDLPTGWEEAYTFEGARYYINHNERKVTCKHPVTGLPSQDNCIFVVNDQTPSTMTSQETKDRAVSVTSDTSNCNPATQVGTPTSPITRSSRSSGKVHNFGKRSNSIKRNPNAPVIMRGWLYKKANSGMKLWKKRWFVLSDLCLFYYRDEKEEGVLGSILLPSFQISMITPDDHINRSYAFKASHSNMRTYYFCTDTSKEMELWMRSMIGASLVHSEPIKRETMAKSEHVTTQEINHIANHRLLIRPEANNNQRNKEFTSKVEERATWEAEKYGFQKDGQDRPLTKINSVKLQSCISDYDMLAANAGHYKSIHINGPDNRAVESQGHITETDSHLNHRPYLSHGEPDRIIQRTNSMQQLEQWIRTQRDKSPEDDTSGVLSYQTLPRNMPSYRAQVVPRYPEGYKTLPRNLKTRPDSVCSTAGMGYDRTMVPASATADEKRRSIRDDTMWQLYEWQQRQFYNKQTTLRRHSSLTSPKTMVHISDQTLHSIPLSPSHGSISGYHTYSPHRAYRSEVSSPVQRGDLTIDRRPKAQTGKLGLVPDRRSVPAGLALQPVSPQGLQGKTMTQEECRPSAYKHRSEEADVDAKLSRLCEQDKVVQALEQKLQQLHKEKYTLEQALLSASQEIEMNADNAAAIQNVIIQRDELQNGLLSTCREVSRATTELERAWRDNDKLEHEVTTARNQLRERLERLGEVQTETAGIQRAQMQKEIWRIQDVMEGLSKHKQQRSADASDSNLFSSGKSTSEGPDYRLYKSEPELTTVAEVDESNGDDKTDLTLDMENTTNKGINFPIGVVPPRTKSPQLESTTIASYVTLRKSRKPESKSERPRSAVEHLCVMESPRPRMTLEEQLERMRRHQAACLKEKKKGFAFLGSTEPSPSQSPAFSRENSIKLTQVRKEENTLKNIKGKEEVEQQDNIQLPDQEFLNLQEAAGTEEPSVISEKEAASPPTASSPSNAKEEVTENAATTNPVQEHQEQCLQVVASVLTYTESEEMPKEGERSGILFAYEFSTDTLRRHTALEGGNLTPLPEPPTLPVTSKQPQLTEGSHFMCV</sequence>
<dbReference type="InterPro" id="IPR040392">
    <property type="entry name" value="PKHA4-7_PH"/>
</dbReference>
<evidence type="ECO:0000259" key="3">
    <source>
        <dbReference type="PROSITE" id="PS50020"/>
    </source>
</evidence>
<dbReference type="InterPro" id="IPR011993">
    <property type="entry name" value="PH-like_dom_sf"/>
</dbReference>
<evidence type="ECO:0000313" key="4">
    <source>
        <dbReference type="EMBL" id="DBA30238.1"/>
    </source>
</evidence>
<dbReference type="PROSITE" id="PS50003">
    <property type="entry name" value="PH_DOMAIN"/>
    <property type="match status" value="1"/>
</dbReference>
<dbReference type="FunFam" id="2.30.29.30:FF:000083">
    <property type="entry name" value="Pleckstrin homology domain-containing family A member 5"/>
    <property type="match status" value="1"/>
</dbReference>
<accession>A0AAV3ASS7</accession>
<evidence type="ECO:0008006" key="6">
    <source>
        <dbReference type="Google" id="ProtNLM"/>
    </source>
</evidence>
<dbReference type="PROSITE" id="PS50020">
    <property type="entry name" value="WW_DOMAIN_2"/>
    <property type="match status" value="2"/>
</dbReference>
<dbReference type="GO" id="GO:0070273">
    <property type="term" value="F:phosphatidylinositol-4-phosphate binding"/>
    <property type="evidence" value="ECO:0007669"/>
    <property type="project" value="TreeGrafter"/>
</dbReference>
<feature type="compositionally biased region" description="Low complexity" evidence="1">
    <location>
        <begin position="136"/>
        <end position="148"/>
    </location>
</feature>
<dbReference type="PROSITE" id="PS01159">
    <property type="entry name" value="WW_DOMAIN_1"/>
    <property type="match status" value="1"/>
</dbReference>
<dbReference type="CDD" id="cd13248">
    <property type="entry name" value="PH_PEPP1_2_3"/>
    <property type="match status" value="1"/>
</dbReference>
<dbReference type="EMBL" id="DYDO01000002">
    <property type="protein sequence ID" value="DBA30238.1"/>
    <property type="molecule type" value="Genomic_DNA"/>
</dbReference>
<dbReference type="SUPFAM" id="SSF50729">
    <property type="entry name" value="PH domain-like"/>
    <property type="match status" value="1"/>
</dbReference>
<evidence type="ECO:0000256" key="1">
    <source>
        <dbReference type="SAM" id="MobiDB-lite"/>
    </source>
</evidence>
<dbReference type="InterPro" id="IPR001202">
    <property type="entry name" value="WW_dom"/>
</dbReference>
<dbReference type="PANTHER" id="PTHR12752:SF3">
    <property type="entry name" value="PLECKSTRIN HOMOLOGY DOMAIN-CONTAINING FAMILY A MEMBER 5"/>
    <property type="match status" value="1"/>
</dbReference>
<dbReference type="Gene3D" id="2.20.70.10">
    <property type="match status" value="2"/>
</dbReference>
<feature type="region of interest" description="Disordered" evidence="1">
    <location>
        <begin position="985"/>
        <end position="1028"/>
    </location>
</feature>
<feature type="domain" description="WW" evidence="3">
    <location>
        <begin position="11"/>
        <end position="44"/>
    </location>
</feature>
<gene>
    <name evidence="4" type="ORF">GDO54_006246</name>
</gene>
<name>A0AAV3ASS7_PYXAD</name>
<feature type="domain" description="WW" evidence="3">
    <location>
        <begin position="56"/>
        <end position="89"/>
    </location>
</feature>
<dbReference type="Gene3D" id="2.30.29.30">
    <property type="entry name" value="Pleckstrin-homology domain (PH domain)/Phosphotyrosine-binding domain (PTB)"/>
    <property type="match status" value="1"/>
</dbReference>
<dbReference type="GO" id="GO:0032266">
    <property type="term" value="F:phosphatidylinositol-3-phosphate binding"/>
    <property type="evidence" value="ECO:0007669"/>
    <property type="project" value="TreeGrafter"/>
</dbReference>
<dbReference type="InterPro" id="IPR001849">
    <property type="entry name" value="PH_domain"/>
</dbReference>
<feature type="compositionally biased region" description="Low complexity" evidence="1">
    <location>
        <begin position="999"/>
        <end position="1009"/>
    </location>
</feature>
<feature type="domain" description="PH" evidence="2">
    <location>
        <begin position="168"/>
        <end position="267"/>
    </location>
</feature>
<dbReference type="GO" id="GO:0010314">
    <property type="term" value="F:phosphatidylinositol-5-phosphate binding"/>
    <property type="evidence" value="ECO:0007669"/>
    <property type="project" value="TreeGrafter"/>
</dbReference>
<organism evidence="4 5">
    <name type="scientific">Pyxicephalus adspersus</name>
    <name type="common">African bullfrog</name>
    <dbReference type="NCBI Taxonomy" id="30357"/>
    <lineage>
        <taxon>Eukaryota</taxon>
        <taxon>Metazoa</taxon>
        <taxon>Chordata</taxon>
        <taxon>Craniata</taxon>
        <taxon>Vertebrata</taxon>
        <taxon>Euteleostomi</taxon>
        <taxon>Amphibia</taxon>
        <taxon>Batrachia</taxon>
        <taxon>Anura</taxon>
        <taxon>Neobatrachia</taxon>
        <taxon>Ranoidea</taxon>
        <taxon>Pyxicephalidae</taxon>
        <taxon>Pyxicephalinae</taxon>
        <taxon>Pyxicephalus</taxon>
    </lineage>
</organism>
<dbReference type="InterPro" id="IPR057971">
    <property type="entry name" value="PKHA4-7_TBCA"/>
</dbReference>
<feature type="compositionally biased region" description="Polar residues" evidence="1">
    <location>
        <begin position="782"/>
        <end position="799"/>
    </location>
</feature>
<evidence type="ECO:0000259" key="2">
    <source>
        <dbReference type="PROSITE" id="PS50003"/>
    </source>
</evidence>
<dbReference type="SMART" id="SM00456">
    <property type="entry name" value="WW"/>
    <property type="match status" value="2"/>
</dbReference>
<dbReference type="SMART" id="SM00233">
    <property type="entry name" value="PH"/>
    <property type="match status" value="1"/>
</dbReference>
<feature type="region of interest" description="Disordered" evidence="1">
    <location>
        <begin position="924"/>
        <end position="946"/>
    </location>
</feature>
<feature type="region of interest" description="Disordered" evidence="1">
    <location>
        <begin position="775"/>
        <end position="829"/>
    </location>
</feature>
<dbReference type="GO" id="GO:0080025">
    <property type="term" value="F:phosphatidylinositol-3,5-bisphosphate binding"/>
    <property type="evidence" value="ECO:0007669"/>
    <property type="project" value="TreeGrafter"/>
</dbReference>
<dbReference type="Pfam" id="PF00397">
    <property type="entry name" value="WW"/>
    <property type="match status" value="1"/>
</dbReference>
<protein>
    <recommendedName>
        <fullName evidence="6">Pleckstrin homology domain-containing family A member 5</fullName>
    </recommendedName>
</protein>
<feature type="compositionally biased region" description="Polar residues" evidence="1">
    <location>
        <begin position="928"/>
        <end position="946"/>
    </location>
</feature>
<feature type="compositionally biased region" description="Polar residues" evidence="1">
    <location>
        <begin position="122"/>
        <end position="135"/>
    </location>
</feature>
<keyword evidence="5" id="KW-1185">Reference proteome</keyword>
<proteinExistence type="predicted"/>
<dbReference type="Pfam" id="PF25541">
    <property type="entry name" value="TBCA_PH"/>
    <property type="match status" value="1"/>
</dbReference>
<dbReference type="AlphaFoldDB" id="A0AAV3ASS7"/>
<feature type="compositionally biased region" description="Basic and acidic residues" evidence="1">
    <location>
        <begin position="801"/>
        <end position="810"/>
    </location>
</feature>
<dbReference type="Pfam" id="PF00169">
    <property type="entry name" value="PH"/>
    <property type="match status" value="1"/>
</dbReference>
<comment type="caution">
    <text evidence="4">The sequence shown here is derived from an EMBL/GenBank/DDBJ whole genome shotgun (WGS) entry which is preliminary data.</text>
</comment>
<dbReference type="GO" id="GO:0005829">
    <property type="term" value="C:cytosol"/>
    <property type="evidence" value="ECO:0007669"/>
    <property type="project" value="TreeGrafter"/>
</dbReference>
<reference evidence="4" key="1">
    <citation type="thesis" date="2020" institute="ProQuest LLC" country="789 East Eisenhower Parkway, Ann Arbor, MI, USA">
        <title>Comparative Genomics and Chromosome Evolution.</title>
        <authorList>
            <person name="Mudd A.B."/>
        </authorList>
    </citation>
    <scope>NUCLEOTIDE SEQUENCE</scope>
    <source>
        <strain evidence="4">1538</strain>
        <tissue evidence="4">Blood</tissue>
    </source>
</reference>
<feature type="region of interest" description="Disordered" evidence="1">
    <location>
        <begin position="122"/>
        <end position="163"/>
    </location>
</feature>